<dbReference type="InterPro" id="IPR020904">
    <property type="entry name" value="Sc_DH/Rdtase_CS"/>
</dbReference>
<name>A0AAX6MZZ2_9PEZI</name>
<dbReference type="EMBL" id="JBANMG010000001">
    <property type="protein sequence ID" value="KAK6957967.1"/>
    <property type="molecule type" value="Genomic_DNA"/>
</dbReference>
<dbReference type="InterPro" id="IPR036291">
    <property type="entry name" value="NAD(P)-bd_dom_sf"/>
</dbReference>
<protein>
    <submittedName>
        <fullName evidence="4">Uncharacterized protein</fullName>
    </submittedName>
</protein>
<evidence type="ECO:0000313" key="5">
    <source>
        <dbReference type="Proteomes" id="UP001369815"/>
    </source>
</evidence>
<evidence type="ECO:0000256" key="3">
    <source>
        <dbReference type="ARBA" id="ARBA00023002"/>
    </source>
</evidence>
<evidence type="ECO:0000256" key="1">
    <source>
        <dbReference type="ARBA" id="ARBA00006484"/>
    </source>
</evidence>
<dbReference type="PANTHER" id="PTHR44229:SF4">
    <property type="entry name" value="15-HYDROXYPROSTAGLANDIN DEHYDROGENASE [NAD(+)]"/>
    <property type="match status" value="1"/>
</dbReference>
<dbReference type="GO" id="GO:0005737">
    <property type="term" value="C:cytoplasm"/>
    <property type="evidence" value="ECO:0007669"/>
    <property type="project" value="TreeGrafter"/>
</dbReference>
<dbReference type="PANTHER" id="PTHR44229">
    <property type="entry name" value="15-HYDROXYPROSTAGLANDIN DEHYDROGENASE [NAD(+)]"/>
    <property type="match status" value="1"/>
</dbReference>
<sequence>MSNSKVAIITGGASGLGLATARSLSRKSWRVHVFDLSVISEDTVEPELSRCVFHKVDVASWDSLSSTFDAVFKAEGRLDFVFANAGVMEKGKFFERHNPSSLPPEPEELSIDVNLKGVTKTSYLAQHYFRANKNGSNGCVLIMTSSIAGIYPQSITPFYSAAKAGIVNFMRSVAPIFYQEDGIRTYAICPASVRTNLLPEELWDAYPQEYLTQMGKVTSTVESLVYGSKFEDSWGQKFDKFTVGLVVEIFVDDVYFRGPPSPCNDGMEFILELMHPIKEENARKKGVETQV</sequence>
<dbReference type="Proteomes" id="UP001369815">
    <property type="component" value="Unassembled WGS sequence"/>
</dbReference>
<dbReference type="Pfam" id="PF00106">
    <property type="entry name" value="adh_short"/>
    <property type="match status" value="1"/>
</dbReference>
<reference evidence="4 5" key="1">
    <citation type="journal article" date="2024" name="Front Chem Biol">
        <title>Unveiling the potential of Daldinia eschscholtzii MFLUCC 19-0629 through bioactivity and bioinformatics studies for enhanced sustainable agriculture production.</title>
        <authorList>
            <person name="Brooks S."/>
            <person name="Weaver J.A."/>
            <person name="Klomchit A."/>
            <person name="Alharthi S.A."/>
            <person name="Onlamun T."/>
            <person name="Nurani R."/>
            <person name="Vong T.K."/>
            <person name="Alberti F."/>
            <person name="Greco C."/>
        </authorList>
    </citation>
    <scope>NUCLEOTIDE SEQUENCE [LARGE SCALE GENOMIC DNA]</scope>
    <source>
        <strain evidence="4">MFLUCC 19-0629</strain>
    </source>
</reference>
<comment type="similarity">
    <text evidence="1">Belongs to the short-chain dehydrogenases/reductases (SDR) family.</text>
</comment>
<proteinExistence type="inferred from homology"/>
<dbReference type="Gene3D" id="3.40.50.720">
    <property type="entry name" value="NAD(P)-binding Rossmann-like Domain"/>
    <property type="match status" value="1"/>
</dbReference>
<keyword evidence="3" id="KW-0560">Oxidoreductase</keyword>
<dbReference type="AlphaFoldDB" id="A0AAX6MZZ2"/>
<dbReference type="PRINTS" id="PR00081">
    <property type="entry name" value="GDHRDH"/>
</dbReference>
<keyword evidence="2" id="KW-0521">NADP</keyword>
<dbReference type="GO" id="GO:0016616">
    <property type="term" value="F:oxidoreductase activity, acting on the CH-OH group of donors, NAD or NADP as acceptor"/>
    <property type="evidence" value="ECO:0007669"/>
    <property type="project" value="TreeGrafter"/>
</dbReference>
<accession>A0AAX6MZZ2</accession>
<gene>
    <name evidence="4" type="ORF">Daesc_000758</name>
</gene>
<evidence type="ECO:0000313" key="4">
    <source>
        <dbReference type="EMBL" id="KAK6957967.1"/>
    </source>
</evidence>
<dbReference type="PROSITE" id="PS00061">
    <property type="entry name" value="ADH_SHORT"/>
    <property type="match status" value="1"/>
</dbReference>
<evidence type="ECO:0000256" key="2">
    <source>
        <dbReference type="ARBA" id="ARBA00022857"/>
    </source>
</evidence>
<organism evidence="4 5">
    <name type="scientific">Daldinia eschscholtzii</name>
    <dbReference type="NCBI Taxonomy" id="292717"/>
    <lineage>
        <taxon>Eukaryota</taxon>
        <taxon>Fungi</taxon>
        <taxon>Dikarya</taxon>
        <taxon>Ascomycota</taxon>
        <taxon>Pezizomycotina</taxon>
        <taxon>Sordariomycetes</taxon>
        <taxon>Xylariomycetidae</taxon>
        <taxon>Xylariales</taxon>
        <taxon>Hypoxylaceae</taxon>
        <taxon>Daldinia</taxon>
    </lineage>
</organism>
<keyword evidence="5" id="KW-1185">Reference proteome</keyword>
<comment type="caution">
    <text evidence="4">The sequence shown here is derived from an EMBL/GenBank/DDBJ whole genome shotgun (WGS) entry which is preliminary data.</text>
</comment>
<dbReference type="SUPFAM" id="SSF51735">
    <property type="entry name" value="NAD(P)-binding Rossmann-fold domains"/>
    <property type="match status" value="1"/>
</dbReference>
<dbReference type="InterPro" id="IPR002347">
    <property type="entry name" value="SDR_fam"/>
</dbReference>